<feature type="region of interest" description="Disordered" evidence="1">
    <location>
        <begin position="1"/>
        <end position="63"/>
    </location>
</feature>
<gene>
    <name evidence="2" type="ORF">DSM104443_03124</name>
</gene>
<evidence type="ECO:0000313" key="3">
    <source>
        <dbReference type="Proteomes" id="UP000501534"/>
    </source>
</evidence>
<dbReference type="KEGG" id="uru:DSM104443_03124"/>
<sequence>METNPQSHTEPRPNTDRQHDTNHSDGKPCKPDGEGEESCTPPDRQGNERPKVSVFVNGSIAHK</sequence>
<feature type="compositionally biased region" description="Basic and acidic residues" evidence="1">
    <location>
        <begin position="9"/>
        <end position="33"/>
    </location>
</feature>
<keyword evidence="3" id="KW-1185">Reference proteome</keyword>
<dbReference type="EMBL" id="CP053069">
    <property type="protein sequence ID" value="QJR12041.1"/>
    <property type="molecule type" value="Genomic_DNA"/>
</dbReference>
<dbReference type="RefSeq" id="WP_171093892.1">
    <property type="nucleotide sequence ID" value="NZ_CP053069.1"/>
</dbReference>
<dbReference type="Proteomes" id="UP000501534">
    <property type="component" value="Chromosome"/>
</dbReference>
<organism evidence="2 3">
    <name type="scientific">Usitatibacter rugosus</name>
    <dbReference type="NCBI Taxonomy" id="2732067"/>
    <lineage>
        <taxon>Bacteria</taxon>
        <taxon>Pseudomonadati</taxon>
        <taxon>Pseudomonadota</taxon>
        <taxon>Betaproteobacteria</taxon>
        <taxon>Nitrosomonadales</taxon>
        <taxon>Usitatibacteraceae</taxon>
        <taxon>Usitatibacter</taxon>
    </lineage>
</organism>
<evidence type="ECO:0000313" key="2">
    <source>
        <dbReference type="EMBL" id="QJR12041.1"/>
    </source>
</evidence>
<proteinExistence type="predicted"/>
<dbReference type="AlphaFoldDB" id="A0A6M4GXN6"/>
<protein>
    <submittedName>
        <fullName evidence="2">Uncharacterized protein</fullName>
    </submittedName>
</protein>
<reference evidence="2 3" key="1">
    <citation type="submission" date="2020-04" db="EMBL/GenBank/DDBJ databases">
        <title>Usitatibacter rugosus gen. nov., sp. nov. and Usitatibacter palustris sp. nov., novel members of Usitatibacteraceae fam. nov. within the order Nitrosomonadales isolated from soil.</title>
        <authorList>
            <person name="Huber K.J."/>
            <person name="Neumann-Schaal M."/>
            <person name="Geppert A."/>
            <person name="Luckner M."/>
            <person name="Wanner G."/>
            <person name="Overmann J."/>
        </authorList>
    </citation>
    <scope>NUCLEOTIDE SEQUENCE [LARGE SCALE GENOMIC DNA]</scope>
    <source>
        <strain evidence="2 3">0125_3</strain>
    </source>
</reference>
<accession>A0A6M4GXN6</accession>
<evidence type="ECO:0000256" key="1">
    <source>
        <dbReference type="SAM" id="MobiDB-lite"/>
    </source>
</evidence>
<name>A0A6M4GXN6_9PROT</name>